<protein>
    <submittedName>
        <fullName evidence="7">Methyl-accepting chemotaxis protein</fullName>
    </submittedName>
</protein>
<keyword evidence="4" id="KW-0812">Transmembrane</keyword>
<dbReference type="Gene3D" id="6.10.340.10">
    <property type="match status" value="1"/>
</dbReference>
<dbReference type="InterPro" id="IPR003660">
    <property type="entry name" value="HAMP_dom"/>
</dbReference>
<comment type="similarity">
    <text evidence="2">Belongs to the methyl-accepting chemotaxis (MCP) protein family.</text>
</comment>
<dbReference type="Pfam" id="PF00015">
    <property type="entry name" value="MCPsignal"/>
    <property type="match status" value="1"/>
</dbReference>
<feature type="transmembrane region" description="Helical" evidence="4">
    <location>
        <begin position="353"/>
        <end position="372"/>
    </location>
</feature>
<keyword evidence="1" id="KW-0145">Chemotaxis</keyword>
<feature type="domain" description="HAMP" evidence="6">
    <location>
        <begin position="454"/>
        <end position="506"/>
    </location>
</feature>
<evidence type="ECO:0000256" key="4">
    <source>
        <dbReference type="SAM" id="Phobius"/>
    </source>
</evidence>
<evidence type="ECO:0000256" key="1">
    <source>
        <dbReference type="ARBA" id="ARBA00022500"/>
    </source>
</evidence>
<evidence type="ECO:0000256" key="2">
    <source>
        <dbReference type="ARBA" id="ARBA00029447"/>
    </source>
</evidence>
<dbReference type="PANTHER" id="PTHR43531:SF11">
    <property type="entry name" value="METHYL-ACCEPTING CHEMOTAXIS PROTEIN 3"/>
    <property type="match status" value="1"/>
</dbReference>
<dbReference type="InterPro" id="IPR004089">
    <property type="entry name" value="MCPsignal_dom"/>
</dbReference>
<dbReference type="AlphaFoldDB" id="A0A7W6NJC5"/>
<comment type="caution">
    <text evidence="7">The sequence shown here is derived from an EMBL/GenBank/DDBJ whole genome shotgun (WGS) entry which is preliminary data.</text>
</comment>
<dbReference type="Proteomes" id="UP000528286">
    <property type="component" value="Unassembled WGS sequence"/>
</dbReference>
<gene>
    <name evidence="7" type="ORF">GGR23_000318</name>
</gene>
<dbReference type="SMART" id="SM00304">
    <property type="entry name" value="HAMP"/>
    <property type="match status" value="2"/>
</dbReference>
<keyword evidence="4" id="KW-1133">Transmembrane helix</keyword>
<reference evidence="7 8" key="1">
    <citation type="submission" date="2020-08" db="EMBL/GenBank/DDBJ databases">
        <title>Genomic Encyclopedia of Type Strains, Phase IV (KMG-IV): sequencing the most valuable type-strain genomes for metagenomic binning, comparative biology and taxonomic classification.</title>
        <authorList>
            <person name="Goeker M."/>
        </authorList>
    </citation>
    <scope>NUCLEOTIDE SEQUENCE [LARGE SCALE GENOMIC DNA]</scope>
    <source>
        <strain evidence="7 8">DSM 29853</strain>
    </source>
</reference>
<evidence type="ECO:0000259" key="6">
    <source>
        <dbReference type="PROSITE" id="PS50885"/>
    </source>
</evidence>
<feature type="domain" description="HAMP" evidence="6">
    <location>
        <begin position="373"/>
        <end position="426"/>
    </location>
</feature>
<dbReference type="CDD" id="cd11386">
    <property type="entry name" value="MCP_signal"/>
    <property type="match status" value="1"/>
</dbReference>
<proteinExistence type="inferred from homology"/>
<dbReference type="SUPFAM" id="SSF158472">
    <property type="entry name" value="HAMP domain-like"/>
    <property type="match status" value="1"/>
</dbReference>
<dbReference type="RefSeq" id="WP_183364351.1">
    <property type="nucleotide sequence ID" value="NZ_JACIEZ010000001.1"/>
</dbReference>
<evidence type="ECO:0000313" key="7">
    <source>
        <dbReference type="EMBL" id="MBB4063157.1"/>
    </source>
</evidence>
<dbReference type="EMBL" id="JACIEZ010000001">
    <property type="protein sequence ID" value="MBB4063157.1"/>
    <property type="molecule type" value="Genomic_DNA"/>
</dbReference>
<dbReference type="Gene3D" id="1.10.287.950">
    <property type="entry name" value="Methyl-accepting chemotaxis protein"/>
    <property type="match status" value="1"/>
</dbReference>
<dbReference type="InterPro" id="IPR051310">
    <property type="entry name" value="MCP_chemotaxis"/>
</dbReference>
<feature type="domain" description="Methyl-accepting transducer" evidence="5">
    <location>
        <begin position="511"/>
        <end position="740"/>
    </location>
</feature>
<sequence>MLSKFHSLSFKVIAIFIALTILSVGALNFMAYVSSNRIFERQTLNSMNSILTFRGDMVHSALAQMESQAVSVAKIEAMQSAIVSLRSGWKTLETGGKKAADTLVKTFVTDNPYPEGEREKLVKPEGASIYYYTAHEKTQNDVAAILDGTDFLDLMIADGNGNVIYSYKKGPSFAQDLKGAVWAESPLGKTFARAMENAAAATDEGAKPAFSGIAIDPSTQHSAIYYAVPIVKLGSVKGVIILEVREETLVSTLTKGLRQGSSEAAFIINDAGQAIGVAGGRLALMDAAPYEQAVAAANAAGLDKVTEHVVSIGGAQAAGYFRPLDFEGRTFLMGETVATEELQAGSLEIARSLLLMGLGVLAVLCVATAFFANRLFAPLAKLAGLTRSVSEGDLETEIGYGERKDEIGTMARALARFRQSLLDQRALEAETEANRSLTEKERLQRMAEKEAEARTLQRVVEQLDTGLSQLAGGNLAFQIEDAFPPELESLRQNFNRAIATLNGTLSSIGGNSNAVRESSHHMSGSADQLAVRTERQAASITQTASAINAITEAVRMQITRSEQAEKIARDAKEGAHESGRIMQETISAMEAIQGSSRQINQIINVIDEIAFQTNLLALNAGVEAARAGESGKGFAVVAQEVRELAQRSSKAAKEISGLLQKSTGEVENGVALVEKAGNALRGIGDYVEAINGRLHEIIESTREEAETLKSINIAVSELDQMTQQNANMVQESTAAIHQLAAEASDMDEQLGQFVLTAGHARSSGHHDGYRRAS</sequence>
<dbReference type="CDD" id="cd06225">
    <property type="entry name" value="HAMP"/>
    <property type="match status" value="1"/>
</dbReference>
<accession>A0A7W6NJC5</accession>
<dbReference type="GO" id="GO:0006935">
    <property type="term" value="P:chemotaxis"/>
    <property type="evidence" value="ECO:0007669"/>
    <property type="project" value="UniProtKB-KW"/>
</dbReference>
<name>A0A7W6NJC5_9HYPH</name>
<dbReference type="SUPFAM" id="SSF58104">
    <property type="entry name" value="Methyl-accepting chemotaxis protein (MCP) signaling domain"/>
    <property type="match status" value="1"/>
</dbReference>
<evidence type="ECO:0000313" key="8">
    <source>
        <dbReference type="Proteomes" id="UP000528286"/>
    </source>
</evidence>
<keyword evidence="8" id="KW-1185">Reference proteome</keyword>
<keyword evidence="4" id="KW-0472">Membrane</keyword>
<feature type="transmembrane region" description="Helical" evidence="4">
    <location>
        <begin position="12"/>
        <end position="33"/>
    </location>
</feature>
<evidence type="ECO:0000256" key="3">
    <source>
        <dbReference type="PROSITE-ProRule" id="PRU00284"/>
    </source>
</evidence>
<dbReference type="PROSITE" id="PS50111">
    <property type="entry name" value="CHEMOTAXIS_TRANSDUC_2"/>
    <property type="match status" value="1"/>
</dbReference>
<dbReference type="PANTHER" id="PTHR43531">
    <property type="entry name" value="PROTEIN ICFG"/>
    <property type="match status" value="1"/>
</dbReference>
<dbReference type="PROSITE" id="PS50885">
    <property type="entry name" value="HAMP"/>
    <property type="match status" value="2"/>
</dbReference>
<evidence type="ECO:0000259" key="5">
    <source>
        <dbReference type="PROSITE" id="PS50111"/>
    </source>
</evidence>
<dbReference type="SMART" id="SM00283">
    <property type="entry name" value="MA"/>
    <property type="match status" value="1"/>
</dbReference>
<dbReference type="GO" id="GO:0016020">
    <property type="term" value="C:membrane"/>
    <property type="evidence" value="ECO:0007669"/>
    <property type="project" value="InterPro"/>
</dbReference>
<dbReference type="Pfam" id="PF00672">
    <property type="entry name" value="HAMP"/>
    <property type="match status" value="1"/>
</dbReference>
<dbReference type="GO" id="GO:0007165">
    <property type="term" value="P:signal transduction"/>
    <property type="evidence" value="ECO:0007669"/>
    <property type="project" value="UniProtKB-KW"/>
</dbReference>
<keyword evidence="3" id="KW-0807">Transducer</keyword>
<organism evidence="7 8">
    <name type="scientific">Gellertiella hungarica</name>
    <dbReference type="NCBI Taxonomy" id="1572859"/>
    <lineage>
        <taxon>Bacteria</taxon>
        <taxon>Pseudomonadati</taxon>
        <taxon>Pseudomonadota</taxon>
        <taxon>Alphaproteobacteria</taxon>
        <taxon>Hyphomicrobiales</taxon>
        <taxon>Rhizobiaceae</taxon>
        <taxon>Gellertiella</taxon>
    </lineage>
</organism>